<dbReference type="SUPFAM" id="SSF46785">
    <property type="entry name" value="Winged helix' DNA-binding domain"/>
    <property type="match status" value="1"/>
</dbReference>
<dbReference type="Gene3D" id="1.10.10.10">
    <property type="entry name" value="Winged helix-like DNA-binding domain superfamily/Winged helix DNA-binding domain"/>
    <property type="match status" value="1"/>
</dbReference>
<evidence type="ECO:0000313" key="2">
    <source>
        <dbReference type="Proteomes" id="UP000070560"/>
    </source>
</evidence>
<dbReference type="InterPro" id="IPR036390">
    <property type="entry name" value="WH_DNA-bd_sf"/>
</dbReference>
<evidence type="ECO:0000313" key="1">
    <source>
        <dbReference type="EMBL" id="AMM41555.1"/>
    </source>
</evidence>
<dbReference type="AlphaFoldDB" id="A0A7U4QLI1"/>
<dbReference type="InterPro" id="IPR036388">
    <property type="entry name" value="WH-like_DNA-bd_sf"/>
</dbReference>
<protein>
    <submittedName>
        <fullName evidence="1">Uncharacterized protein</fullName>
    </submittedName>
</protein>
<dbReference type="EMBL" id="CP013015">
    <property type="protein sequence ID" value="AMM41555.1"/>
    <property type="molecule type" value="Genomic_DNA"/>
</dbReference>
<gene>
    <name evidence="1" type="ORF">HS1_001761</name>
</gene>
<sequence length="67" mass="7003">MSEEAKQKILDFLKGVSGKGVATQADIKKGTGLDRKLVMKLIRELEQEGKIVGAGKSAGVGGYKLAG</sequence>
<keyword evidence="2" id="KW-1185">Reference proteome</keyword>
<dbReference type="RefSeq" id="WP_066064117.1">
    <property type="nucleotide sequence ID" value="NZ_CP013015.1"/>
</dbReference>
<dbReference type="KEGG" id="daw:HS1_001761"/>
<organism evidence="1 2">
    <name type="scientific">Desulfofervidus auxilii</name>
    <dbReference type="NCBI Taxonomy" id="1621989"/>
    <lineage>
        <taxon>Bacteria</taxon>
        <taxon>Pseudomonadati</taxon>
        <taxon>Thermodesulfobacteriota</taxon>
        <taxon>Candidatus Desulfofervidia</taxon>
        <taxon>Candidatus Desulfofervidales</taxon>
        <taxon>Candidatus Desulfofervidaceae</taxon>
        <taxon>Candidatus Desulfofervidus</taxon>
    </lineage>
</organism>
<name>A0A7U4QLI1_DESA2</name>
<accession>A0A7U4QLI1</accession>
<dbReference type="Proteomes" id="UP000070560">
    <property type="component" value="Chromosome"/>
</dbReference>
<dbReference type="OrthoDB" id="5459227at2"/>
<reference evidence="1 2" key="1">
    <citation type="submission" date="2015-10" db="EMBL/GenBank/DDBJ databases">
        <title>Candidatus Desulfofervidus auxilii, a hydrogenotrophic sulfate-reducing bacterium involved in the thermophilic anaerobic oxidation of methane.</title>
        <authorList>
            <person name="Krukenberg V."/>
            <person name="Richter M."/>
            <person name="Wegener G."/>
        </authorList>
    </citation>
    <scope>NUCLEOTIDE SEQUENCE [LARGE SCALE GENOMIC DNA]</scope>
    <source>
        <strain evidence="1 2">HS1</strain>
    </source>
</reference>
<proteinExistence type="predicted"/>